<comment type="caution">
    <text evidence="3">The sequence shown here is derived from an EMBL/GenBank/DDBJ whole genome shotgun (WGS) entry which is preliminary data.</text>
</comment>
<gene>
    <name evidence="3" type="ORF">BpHYR1_028247</name>
</gene>
<dbReference type="Proteomes" id="UP000276133">
    <property type="component" value="Unassembled WGS sequence"/>
</dbReference>
<evidence type="ECO:0000256" key="1">
    <source>
        <dbReference type="SAM" id="MobiDB-lite"/>
    </source>
</evidence>
<evidence type="ECO:0000313" key="3">
    <source>
        <dbReference type="EMBL" id="RNA19369.1"/>
    </source>
</evidence>
<evidence type="ECO:0000313" key="4">
    <source>
        <dbReference type="Proteomes" id="UP000276133"/>
    </source>
</evidence>
<proteinExistence type="predicted"/>
<dbReference type="InterPro" id="IPR054465">
    <property type="entry name" value="Integrase_p58-like_C"/>
</dbReference>
<organism evidence="3 4">
    <name type="scientific">Brachionus plicatilis</name>
    <name type="common">Marine rotifer</name>
    <name type="synonym">Brachionus muelleri</name>
    <dbReference type="NCBI Taxonomy" id="10195"/>
    <lineage>
        <taxon>Eukaryota</taxon>
        <taxon>Metazoa</taxon>
        <taxon>Spiralia</taxon>
        <taxon>Gnathifera</taxon>
        <taxon>Rotifera</taxon>
        <taxon>Eurotatoria</taxon>
        <taxon>Monogononta</taxon>
        <taxon>Pseudotrocha</taxon>
        <taxon>Ploima</taxon>
        <taxon>Brachionidae</taxon>
        <taxon>Brachionus</taxon>
    </lineage>
</organism>
<protein>
    <recommendedName>
        <fullName evidence="2">Integrase p58-like C-terminal domain-containing protein</fullName>
    </recommendedName>
</protein>
<name>A0A3M7R7D8_BRAPC</name>
<feature type="region of interest" description="Disordered" evidence="1">
    <location>
        <begin position="129"/>
        <end position="163"/>
    </location>
</feature>
<reference evidence="3 4" key="1">
    <citation type="journal article" date="2018" name="Sci. Rep.">
        <title>Genomic signatures of local adaptation to the degree of environmental predictability in rotifers.</title>
        <authorList>
            <person name="Franch-Gras L."/>
            <person name="Hahn C."/>
            <person name="Garcia-Roger E.M."/>
            <person name="Carmona M.J."/>
            <person name="Serra M."/>
            <person name="Gomez A."/>
        </authorList>
    </citation>
    <scope>NUCLEOTIDE SEQUENCE [LARGE SCALE GENOMIC DNA]</scope>
    <source>
        <strain evidence="3">HYR1</strain>
    </source>
</reference>
<evidence type="ECO:0000259" key="2">
    <source>
        <dbReference type="Pfam" id="PF22938"/>
    </source>
</evidence>
<dbReference type="EMBL" id="REGN01004062">
    <property type="protein sequence ID" value="RNA19369.1"/>
    <property type="molecule type" value="Genomic_DNA"/>
</dbReference>
<dbReference type="OrthoDB" id="8053488at2759"/>
<dbReference type="AlphaFoldDB" id="A0A3M7R7D8"/>
<sequence>MPLNSSPVTWCGSGTMSLERGQCRKFTYNWNAPYVVEQKVNQANYKIRPVKTKGKRLIVHVNRLKRHYGGGDLQYKTINGTDEVLRQTTHTRVKHRVARAIVDKAKKAMLTHRTVLSNDDETFKPIAHTLRTTRTDSRPSPTRTANRRARTAPERLNYQHPNQ</sequence>
<feature type="domain" description="Integrase p58-like C-terminal" evidence="2">
    <location>
        <begin position="33"/>
        <end position="66"/>
    </location>
</feature>
<keyword evidence="4" id="KW-1185">Reference proteome</keyword>
<dbReference type="Pfam" id="PF22938">
    <property type="entry name" value="Integrase_p58_C"/>
    <property type="match status" value="1"/>
</dbReference>
<accession>A0A3M7R7D8</accession>